<reference evidence="1" key="2">
    <citation type="journal article" date="2015" name="Fish Shellfish Immunol.">
        <title>Early steps in the European eel (Anguilla anguilla)-Vibrio vulnificus interaction in the gills: Role of the RtxA13 toxin.</title>
        <authorList>
            <person name="Callol A."/>
            <person name="Pajuelo D."/>
            <person name="Ebbesson L."/>
            <person name="Teles M."/>
            <person name="MacKenzie S."/>
            <person name="Amaro C."/>
        </authorList>
    </citation>
    <scope>NUCLEOTIDE SEQUENCE</scope>
</reference>
<protein>
    <submittedName>
        <fullName evidence="1">Uncharacterized protein</fullName>
    </submittedName>
</protein>
<reference evidence="1" key="1">
    <citation type="submission" date="2014-11" db="EMBL/GenBank/DDBJ databases">
        <authorList>
            <person name="Amaro Gonzalez C."/>
        </authorList>
    </citation>
    <scope>NUCLEOTIDE SEQUENCE</scope>
</reference>
<dbReference type="AlphaFoldDB" id="A0A0E9QIS1"/>
<name>A0A0E9QIS1_ANGAN</name>
<evidence type="ECO:0000313" key="1">
    <source>
        <dbReference type="EMBL" id="JAH16766.1"/>
    </source>
</evidence>
<accession>A0A0E9QIS1</accession>
<sequence length="35" mass="3974">MHLGGIPLMSVAKACVRHSRYMSFCLLLQKLKVKN</sequence>
<proteinExistence type="predicted"/>
<dbReference type="EMBL" id="GBXM01091811">
    <property type="protein sequence ID" value="JAH16766.1"/>
    <property type="molecule type" value="Transcribed_RNA"/>
</dbReference>
<organism evidence="1">
    <name type="scientific">Anguilla anguilla</name>
    <name type="common">European freshwater eel</name>
    <name type="synonym">Muraena anguilla</name>
    <dbReference type="NCBI Taxonomy" id="7936"/>
    <lineage>
        <taxon>Eukaryota</taxon>
        <taxon>Metazoa</taxon>
        <taxon>Chordata</taxon>
        <taxon>Craniata</taxon>
        <taxon>Vertebrata</taxon>
        <taxon>Euteleostomi</taxon>
        <taxon>Actinopterygii</taxon>
        <taxon>Neopterygii</taxon>
        <taxon>Teleostei</taxon>
        <taxon>Anguilliformes</taxon>
        <taxon>Anguillidae</taxon>
        <taxon>Anguilla</taxon>
    </lineage>
</organism>